<dbReference type="Gene3D" id="2.70.70.10">
    <property type="entry name" value="Glucose Permease (Domain IIA)"/>
    <property type="match status" value="1"/>
</dbReference>
<dbReference type="Gene3D" id="2.30.30.40">
    <property type="entry name" value="SH3 Domains"/>
    <property type="match status" value="1"/>
</dbReference>
<evidence type="ECO:0000259" key="2">
    <source>
        <dbReference type="Pfam" id="PF01551"/>
    </source>
</evidence>
<accession>A0A364REI8</accession>
<dbReference type="Proteomes" id="UP000251692">
    <property type="component" value="Unassembled WGS sequence"/>
</dbReference>
<dbReference type="CDD" id="cd12797">
    <property type="entry name" value="M23_peptidase"/>
    <property type="match status" value="1"/>
</dbReference>
<dbReference type="AlphaFoldDB" id="A0A364REI8"/>
<dbReference type="Pfam" id="PF01551">
    <property type="entry name" value="Peptidase_M23"/>
    <property type="match status" value="1"/>
</dbReference>
<dbReference type="EMBL" id="QMDV01000002">
    <property type="protein sequence ID" value="RAU82692.1"/>
    <property type="molecule type" value="Genomic_DNA"/>
</dbReference>
<evidence type="ECO:0000259" key="3">
    <source>
        <dbReference type="Pfam" id="PF08239"/>
    </source>
</evidence>
<dbReference type="InterPro" id="IPR050570">
    <property type="entry name" value="Cell_wall_metabolism_enzyme"/>
</dbReference>
<feature type="domain" description="SH3b" evidence="3">
    <location>
        <begin position="330"/>
        <end position="377"/>
    </location>
</feature>
<evidence type="ECO:0000256" key="1">
    <source>
        <dbReference type="SAM" id="SignalP"/>
    </source>
</evidence>
<organism evidence="4 5">
    <name type="scientific">Pontibacter arcticus</name>
    <dbReference type="NCBI Taxonomy" id="2080288"/>
    <lineage>
        <taxon>Bacteria</taxon>
        <taxon>Pseudomonadati</taxon>
        <taxon>Bacteroidota</taxon>
        <taxon>Cytophagia</taxon>
        <taxon>Cytophagales</taxon>
        <taxon>Hymenobacteraceae</taxon>
        <taxon>Pontibacter</taxon>
    </lineage>
</organism>
<protein>
    <submittedName>
        <fullName evidence="4">Peptidase M23</fullName>
    </submittedName>
</protein>
<dbReference type="GO" id="GO:0004222">
    <property type="term" value="F:metalloendopeptidase activity"/>
    <property type="evidence" value="ECO:0007669"/>
    <property type="project" value="TreeGrafter"/>
</dbReference>
<dbReference type="OrthoDB" id="9810477at2"/>
<evidence type="ECO:0000313" key="4">
    <source>
        <dbReference type="EMBL" id="RAU82692.1"/>
    </source>
</evidence>
<gene>
    <name evidence="4" type="ORF">DP923_05380</name>
</gene>
<dbReference type="PROSITE" id="PS51257">
    <property type="entry name" value="PROKAR_LIPOPROTEIN"/>
    <property type="match status" value="1"/>
</dbReference>
<name>A0A364REI8_9BACT</name>
<dbReference type="PANTHER" id="PTHR21666">
    <property type="entry name" value="PEPTIDASE-RELATED"/>
    <property type="match status" value="1"/>
</dbReference>
<feature type="chain" id="PRO_5016833246" evidence="1">
    <location>
        <begin position="23"/>
        <end position="448"/>
    </location>
</feature>
<sequence>MRSFKIILYTCLILVLASCSNSQTLRGVFKQQTPHELYAASIKSAKLDETALGKKWLAAADNALQDSITITLPFKETGYFASDDPRALNYRFDAKRGERIEVTLEIKSRGTLQVFADLFEVPVRAGAAPVAFADTATMQLQYDVTEDLQHLLRLQPELLQSGQYTLTIQAKPTLAFPVQGKTSQHIASVWGDARDAGARSHEGIDIFAKRGTPALAATAGTISRVGTNGLGGKVVWLTDPKMNQRLYYAHLDAQLVTEGQQVQAGDTIGLIGNTGNARGINPHLHFGIYRSGQGAVNPYNYVHQSTKKIPAVKIESSRIGNWVRVDATKANVRLQPSAKGSVIYTLNRHTPLLVTGGTSDWYRIKLPDGAEGYIAESIVAPVTKQIRSLKLAKETQLLDEAHPQAAAKANIQKGSSVAVLGTFDAFSYVQNPEGEIGWIYTSEATTAE</sequence>
<dbReference type="InterPro" id="IPR011055">
    <property type="entry name" value="Dup_hybrid_motif"/>
</dbReference>
<reference evidence="4 5" key="2">
    <citation type="submission" date="2018-07" db="EMBL/GenBank/DDBJ databases">
        <title>Pontibacter sp. 2b14 genomic sequence and assembly.</title>
        <authorList>
            <person name="Du Z.-J."/>
        </authorList>
    </citation>
    <scope>NUCLEOTIDE SEQUENCE [LARGE SCALE GENOMIC DNA]</scope>
    <source>
        <strain evidence="4 5">2b14</strain>
    </source>
</reference>
<dbReference type="InterPro" id="IPR016047">
    <property type="entry name" value="M23ase_b-sheet_dom"/>
</dbReference>
<feature type="signal peptide" evidence="1">
    <location>
        <begin position="1"/>
        <end position="22"/>
    </location>
</feature>
<reference evidence="4 5" key="1">
    <citation type="submission" date="2018-06" db="EMBL/GenBank/DDBJ databases">
        <authorList>
            <person name="Liu Z.-W."/>
        </authorList>
    </citation>
    <scope>NUCLEOTIDE SEQUENCE [LARGE SCALE GENOMIC DNA]</scope>
    <source>
        <strain evidence="4 5">2b14</strain>
    </source>
</reference>
<proteinExistence type="predicted"/>
<evidence type="ECO:0000313" key="5">
    <source>
        <dbReference type="Proteomes" id="UP000251692"/>
    </source>
</evidence>
<dbReference type="Pfam" id="PF08239">
    <property type="entry name" value="SH3_3"/>
    <property type="match status" value="1"/>
</dbReference>
<keyword evidence="1" id="KW-0732">Signal</keyword>
<dbReference type="SUPFAM" id="SSF51261">
    <property type="entry name" value="Duplicated hybrid motif"/>
    <property type="match status" value="1"/>
</dbReference>
<keyword evidence="5" id="KW-1185">Reference proteome</keyword>
<dbReference type="InterPro" id="IPR003646">
    <property type="entry name" value="SH3-like_bac-type"/>
</dbReference>
<dbReference type="PANTHER" id="PTHR21666:SF268">
    <property type="entry name" value="PEPTIDASE M23 DOMAIN-CONTAINING PROTEIN"/>
    <property type="match status" value="1"/>
</dbReference>
<feature type="domain" description="M23ase beta-sheet core" evidence="2">
    <location>
        <begin position="200"/>
        <end position="298"/>
    </location>
</feature>
<comment type="caution">
    <text evidence="4">The sequence shown here is derived from an EMBL/GenBank/DDBJ whole genome shotgun (WGS) entry which is preliminary data.</text>
</comment>
<dbReference type="RefSeq" id="WP_112304843.1">
    <property type="nucleotide sequence ID" value="NZ_QMDV01000002.1"/>
</dbReference>